<dbReference type="EMBL" id="JASJQH010008188">
    <property type="protein sequence ID" value="KAK9694534.1"/>
    <property type="molecule type" value="Genomic_DNA"/>
</dbReference>
<dbReference type="CDD" id="cd02440">
    <property type="entry name" value="AdoMet_MTases"/>
    <property type="match status" value="1"/>
</dbReference>
<evidence type="ECO:0008006" key="3">
    <source>
        <dbReference type="Google" id="ProtNLM"/>
    </source>
</evidence>
<organism evidence="1 2">
    <name type="scientific">Basidiobolus ranarum</name>
    <dbReference type="NCBI Taxonomy" id="34480"/>
    <lineage>
        <taxon>Eukaryota</taxon>
        <taxon>Fungi</taxon>
        <taxon>Fungi incertae sedis</taxon>
        <taxon>Zoopagomycota</taxon>
        <taxon>Entomophthoromycotina</taxon>
        <taxon>Basidiobolomycetes</taxon>
        <taxon>Basidiobolales</taxon>
        <taxon>Basidiobolaceae</taxon>
        <taxon>Basidiobolus</taxon>
    </lineage>
</organism>
<name>A0ABR2VR13_9FUNG</name>
<comment type="caution">
    <text evidence="1">The sequence shown here is derived from an EMBL/GenBank/DDBJ whole genome shotgun (WGS) entry which is preliminary data.</text>
</comment>
<dbReference type="Proteomes" id="UP001479436">
    <property type="component" value="Unassembled WGS sequence"/>
</dbReference>
<dbReference type="PANTHER" id="PTHR43464:SF52">
    <property type="entry name" value="PUTATIVE-RELATED"/>
    <property type="match status" value="1"/>
</dbReference>
<dbReference type="PANTHER" id="PTHR43464">
    <property type="entry name" value="METHYLTRANSFERASE"/>
    <property type="match status" value="1"/>
</dbReference>
<dbReference type="InterPro" id="IPR029063">
    <property type="entry name" value="SAM-dependent_MTases_sf"/>
</dbReference>
<protein>
    <recommendedName>
        <fullName evidence="3">S-adenosyl-L-methionine-dependent methyltransferase</fullName>
    </recommendedName>
</protein>
<evidence type="ECO:0000313" key="1">
    <source>
        <dbReference type="EMBL" id="KAK9694534.1"/>
    </source>
</evidence>
<dbReference type="Gene3D" id="3.40.50.150">
    <property type="entry name" value="Vaccinia Virus protein VP39"/>
    <property type="match status" value="1"/>
</dbReference>
<gene>
    <name evidence="1" type="ORF">K7432_013385</name>
</gene>
<accession>A0ABR2VR13</accession>
<dbReference type="Pfam" id="PF13489">
    <property type="entry name" value="Methyltransf_23"/>
    <property type="match status" value="1"/>
</dbReference>
<reference evidence="1 2" key="1">
    <citation type="submission" date="2023-04" db="EMBL/GenBank/DDBJ databases">
        <title>Genome of Basidiobolus ranarum AG-B5.</title>
        <authorList>
            <person name="Stajich J.E."/>
            <person name="Carter-House D."/>
            <person name="Gryganskyi A."/>
        </authorList>
    </citation>
    <scope>NUCLEOTIDE SEQUENCE [LARGE SCALE GENOMIC DNA]</scope>
    <source>
        <strain evidence="1 2">AG-B5</strain>
    </source>
</reference>
<keyword evidence="2" id="KW-1185">Reference proteome</keyword>
<sequence>MSEAPAMAGVQSHSEVINVSRVDEFYNKWADIYDHDGNVLQQIDDHRFNDVMPKLMSEYSPSPSKKTLRILDFGCGTGRNLIKLVEMQQKRSDSKEEGRGWEEVEIVGMEVSPGMMSKAQKRVAEVNDLQSSTSSPTVSVSWLLHDIMSALPVPLKAQNVDILYTTLVLEHLPELTPFFKFAREILVPENGRLYISNMHPDMGKNTRAGFTDAQTGKKVIGFSANHSIESLIQIAESNGFKLRQKFEDGVEDSDHAKRLGSRGEKWIGVTMLVALVFDIAN</sequence>
<evidence type="ECO:0000313" key="2">
    <source>
        <dbReference type="Proteomes" id="UP001479436"/>
    </source>
</evidence>
<proteinExistence type="predicted"/>
<dbReference type="SUPFAM" id="SSF53335">
    <property type="entry name" value="S-adenosyl-L-methionine-dependent methyltransferases"/>
    <property type="match status" value="1"/>
</dbReference>